<evidence type="ECO:0000256" key="1">
    <source>
        <dbReference type="SAM" id="MobiDB-lite"/>
    </source>
</evidence>
<name>A0AAU9UFM0_EUPED</name>
<feature type="domain" description="PiggyBac transposable element-derived protein" evidence="2">
    <location>
        <begin position="1"/>
        <end position="40"/>
    </location>
</feature>
<protein>
    <recommendedName>
        <fullName evidence="2">PiggyBac transposable element-derived protein domain-containing protein</fullName>
    </recommendedName>
</protein>
<dbReference type="Proteomes" id="UP001153954">
    <property type="component" value="Unassembled WGS sequence"/>
</dbReference>
<evidence type="ECO:0000259" key="2">
    <source>
        <dbReference type="Pfam" id="PF13843"/>
    </source>
</evidence>
<accession>A0AAU9UFM0</accession>
<dbReference type="InterPro" id="IPR029526">
    <property type="entry name" value="PGBD"/>
</dbReference>
<feature type="compositionally biased region" description="Polar residues" evidence="1">
    <location>
        <begin position="85"/>
        <end position="96"/>
    </location>
</feature>
<comment type="caution">
    <text evidence="3">The sequence shown here is derived from an EMBL/GenBank/DDBJ whole genome shotgun (WGS) entry which is preliminary data.</text>
</comment>
<proteinExistence type="predicted"/>
<evidence type="ECO:0000313" key="3">
    <source>
        <dbReference type="EMBL" id="CAH2096798.1"/>
    </source>
</evidence>
<dbReference type="Pfam" id="PF13843">
    <property type="entry name" value="DDE_Tnp_1_7"/>
    <property type="match status" value="1"/>
</dbReference>
<gene>
    <name evidence="3" type="ORF">EEDITHA_LOCUS12094</name>
</gene>
<keyword evidence="4" id="KW-1185">Reference proteome</keyword>
<organism evidence="3 4">
    <name type="scientific">Euphydryas editha</name>
    <name type="common">Edith's checkerspot</name>
    <dbReference type="NCBI Taxonomy" id="104508"/>
    <lineage>
        <taxon>Eukaryota</taxon>
        <taxon>Metazoa</taxon>
        <taxon>Ecdysozoa</taxon>
        <taxon>Arthropoda</taxon>
        <taxon>Hexapoda</taxon>
        <taxon>Insecta</taxon>
        <taxon>Pterygota</taxon>
        <taxon>Neoptera</taxon>
        <taxon>Endopterygota</taxon>
        <taxon>Lepidoptera</taxon>
        <taxon>Glossata</taxon>
        <taxon>Ditrysia</taxon>
        <taxon>Papilionoidea</taxon>
        <taxon>Nymphalidae</taxon>
        <taxon>Nymphalinae</taxon>
        <taxon>Euphydryas</taxon>
    </lineage>
</organism>
<dbReference type="PANTHER" id="PTHR47272:SF2">
    <property type="entry name" value="PIGGYBAC TRANSPOSABLE ELEMENT-DERIVED PROTEIN 3-LIKE"/>
    <property type="match status" value="1"/>
</dbReference>
<dbReference type="PANTHER" id="PTHR47272">
    <property type="entry name" value="DDE_TNP_1_7 DOMAIN-CONTAINING PROTEIN"/>
    <property type="match status" value="1"/>
</dbReference>
<sequence length="164" mass="19261">MGGVDLMDSFIGRYRIRIKSRKWTTRLFYHLLDMTVINAWVLYKKVNTMKGKLQKNIMKLADFRTELTDTLCRYQSHSQNKRGRPSTNSRQDTTVPSKRPRTGVQVLPSTDVCCDCIGHEKIFMDFRNKCKFNNCRKLTSWFCKKCKVSLCDNKNNQCFALFHA</sequence>
<feature type="region of interest" description="Disordered" evidence="1">
    <location>
        <begin position="76"/>
        <end position="103"/>
    </location>
</feature>
<evidence type="ECO:0000313" key="4">
    <source>
        <dbReference type="Proteomes" id="UP001153954"/>
    </source>
</evidence>
<dbReference type="AlphaFoldDB" id="A0AAU9UFM0"/>
<reference evidence="3" key="1">
    <citation type="submission" date="2022-03" db="EMBL/GenBank/DDBJ databases">
        <authorList>
            <person name="Tunstrom K."/>
        </authorList>
    </citation>
    <scope>NUCLEOTIDE SEQUENCE</scope>
</reference>
<dbReference type="EMBL" id="CAKOGL010000017">
    <property type="protein sequence ID" value="CAH2096798.1"/>
    <property type="molecule type" value="Genomic_DNA"/>
</dbReference>